<dbReference type="PANTHER" id="PTHR11362">
    <property type="entry name" value="PHOSPHATIDYLETHANOLAMINE-BINDING PROTEIN"/>
    <property type="match status" value="1"/>
</dbReference>
<accession>A0A8H5BW34</accession>
<dbReference type="InterPro" id="IPR001858">
    <property type="entry name" value="Phosphatidylethanolamine-bd_CS"/>
</dbReference>
<dbReference type="OrthoDB" id="2506647at2759"/>
<protein>
    <recommendedName>
        <fullName evidence="4">Phosphatidylethanolamine-binding protein</fullName>
    </recommendedName>
</protein>
<comment type="caution">
    <text evidence="2">The sequence shown here is derived from an EMBL/GenBank/DDBJ whole genome shotgun (WGS) entry which is preliminary data.</text>
</comment>
<dbReference type="GO" id="GO:0005543">
    <property type="term" value="F:phospholipid binding"/>
    <property type="evidence" value="ECO:0007669"/>
    <property type="project" value="TreeGrafter"/>
</dbReference>
<dbReference type="InterPro" id="IPR036610">
    <property type="entry name" value="PEBP-like_sf"/>
</dbReference>
<dbReference type="InterPro" id="IPR035810">
    <property type="entry name" value="PEBP_euk"/>
</dbReference>
<evidence type="ECO:0000256" key="1">
    <source>
        <dbReference type="ARBA" id="ARBA00007091"/>
    </source>
</evidence>
<dbReference type="EMBL" id="JAACJJ010000002">
    <property type="protein sequence ID" value="KAF5329603.1"/>
    <property type="molecule type" value="Genomic_DNA"/>
</dbReference>
<dbReference type="Gene3D" id="3.90.280.10">
    <property type="entry name" value="PEBP-like"/>
    <property type="match status" value="1"/>
</dbReference>
<dbReference type="Pfam" id="PF01161">
    <property type="entry name" value="PBP"/>
    <property type="match status" value="1"/>
</dbReference>
<dbReference type="GO" id="GO:0030162">
    <property type="term" value="P:regulation of proteolysis"/>
    <property type="evidence" value="ECO:0007669"/>
    <property type="project" value="TreeGrafter"/>
</dbReference>
<dbReference type="Proteomes" id="UP000567179">
    <property type="component" value="Unassembled WGS sequence"/>
</dbReference>
<dbReference type="GO" id="GO:0046578">
    <property type="term" value="P:regulation of Ras protein signal transduction"/>
    <property type="evidence" value="ECO:0007669"/>
    <property type="project" value="TreeGrafter"/>
</dbReference>
<dbReference type="InterPro" id="IPR008914">
    <property type="entry name" value="PEBP"/>
</dbReference>
<proteinExistence type="inferred from homology"/>
<evidence type="ECO:0000313" key="3">
    <source>
        <dbReference type="Proteomes" id="UP000567179"/>
    </source>
</evidence>
<gene>
    <name evidence="2" type="ORF">D9619_009388</name>
</gene>
<dbReference type="SUPFAM" id="SSF49777">
    <property type="entry name" value="PEBP-like"/>
    <property type="match status" value="1"/>
</dbReference>
<comment type="similarity">
    <text evidence="1">Belongs to the phosphatidylethanolamine-binding protein family.</text>
</comment>
<organism evidence="2 3">
    <name type="scientific">Psilocybe cf. subviscida</name>
    <dbReference type="NCBI Taxonomy" id="2480587"/>
    <lineage>
        <taxon>Eukaryota</taxon>
        <taxon>Fungi</taxon>
        <taxon>Dikarya</taxon>
        <taxon>Basidiomycota</taxon>
        <taxon>Agaricomycotina</taxon>
        <taxon>Agaricomycetes</taxon>
        <taxon>Agaricomycetidae</taxon>
        <taxon>Agaricales</taxon>
        <taxon>Agaricineae</taxon>
        <taxon>Strophariaceae</taxon>
        <taxon>Psilocybe</taxon>
    </lineage>
</organism>
<evidence type="ECO:0008006" key="4">
    <source>
        <dbReference type="Google" id="ProtNLM"/>
    </source>
</evidence>
<dbReference type="PROSITE" id="PS01220">
    <property type="entry name" value="PBP"/>
    <property type="match status" value="1"/>
</dbReference>
<dbReference type="PANTHER" id="PTHR11362:SF148">
    <property type="entry name" value="CARBOXYPEPTIDASE Y INHIBITOR"/>
    <property type="match status" value="1"/>
</dbReference>
<keyword evidence="3" id="KW-1185">Reference proteome</keyword>
<dbReference type="CDD" id="cd00866">
    <property type="entry name" value="PEBP_euk"/>
    <property type="match status" value="1"/>
</dbReference>
<name>A0A8H5BW34_9AGAR</name>
<dbReference type="AlphaFoldDB" id="A0A8H5BW34"/>
<sequence length="215" mass="23011">MSDPLSKVASALTSSGVIPTVVPTSFTPSMLFSVVWPGTGAEVILGEQIVRDLTLDEPEIKVLPMGGTGSSGASGAWAQDDGDTPPPTYTLVMTDPDAPSRADPKYGEWRHWVVPGVELPASNTAQNDSFALKPKAATTPYYPPGPPPGTGLHRYIFLLFQEPKGGISIPADAPEHQSEFTSRRSWNAMAFAEKFNLKLVGVNYFLTQAMESSSE</sequence>
<dbReference type="GO" id="GO:0030414">
    <property type="term" value="F:peptidase inhibitor activity"/>
    <property type="evidence" value="ECO:0007669"/>
    <property type="project" value="TreeGrafter"/>
</dbReference>
<evidence type="ECO:0000313" key="2">
    <source>
        <dbReference type="EMBL" id="KAF5329603.1"/>
    </source>
</evidence>
<reference evidence="2 3" key="1">
    <citation type="journal article" date="2020" name="ISME J.">
        <title>Uncovering the hidden diversity of litter-decomposition mechanisms in mushroom-forming fungi.</title>
        <authorList>
            <person name="Floudas D."/>
            <person name="Bentzer J."/>
            <person name="Ahren D."/>
            <person name="Johansson T."/>
            <person name="Persson P."/>
            <person name="Tunlid A."/>
        </authorList>
    </citation>
    <scope>NUCLEOTIDE SEQUENCE [LARGE SCALE GENOMIC DNA]</scope>
    <source>
        <strain evidence="2 3">CBS 101986</strain>
    </source>
</reference>